<reference evidence="1" key="1">
    <citation type="submission" date="2022-08" db="UniProtKB">
        <authorList>
            <consortium name="EnsemblMetazoa"/>
        </authorList>
    </citation>
    <scope>IDENTIFICATION</scope>
    <source>
        <strain evidence="1">EBRO</strain>
    </source>
</reference>
<protein>
    <submittedName>
        <fullName evidence="1">Uncharacterized protein</fullName>
    </submittedName>
</protein>
<accession>A0A182J0A3</accession>
<proteinExistence type="predicted"/>
<dbReference type="EnsemblMetazoa" id="AATE008892-RA">
    <property type="protein sequence ID" value="AATE008892-PA.1"/>
    <property type="gene ID" value="AATE008892"/>
</dbReference>
<organism evidence="1">
    <name type="scientific">Anopheles atroparvus</name>
    <name type="common">European mosquito</name>
    <dbReference type="NCBI Taxonomy" id="41427"/>
    <lineage>
        <taxon>Eukaryota</taxon>
        <taxon>Metazoa</taxon>
        <taxon>Ecdysozoa</taxon>
        <taxon>Arthropoda</taxon>
        <taxon>Hexapoda</taxon>
        <taxon>Insecta</taxon>
        <taxon>Pterygota</taxon>
        <taxon>Neoptera</taxon>
        <taxon>Endopterygota</taxon>
        <taxon>Diptera</taxon>
        <taxon>Nematocera</taxon>
        <taxon>Culicoidea</taxon>
        <taxon>Culicidae</taxon>
        <taxon>Anophelinae</taxon>
        <taxon>Anopheles</taxon>
    </lineage>
</organism>
<name>A0A182J0A3_ANOAO</name>
<dbReference type="VEuPathDB" id="VectorBase:AATE008892"/>
<dbReference type="AlphaFoldDB" id="A0A182J0A3"/>
<evidence type="ECO:0000313" key="1">
    <source>
        <dbReference type="EnsemblMetazoa" id="AATE008892-PA.1"/>
    </source>
</evidence>
<sequence length="112" mass="11588">MSTVSAESTVSSVSTESASVASSETSSETATVSSVRVASEATSIAAISSVATPVVGRFSSGQIIPIVIRLHQQHSGTILAFRAGNRLTELDGRHGHTDGDQAAQNCDELWTK</sequence>